<accession>A0ABR2DC68</accession>
<dbReference type="EMBL" id="JBBPBM010000034">
    <property type="protein sequence ID" value="KAK8532568.1"/>
    <property type="molecule type" value="Genomic_DNA"/>
</dbReference>
<organism evidence="1 2">
    <name type="scientific">Hibiscus sabdariffa</name>
    <name type="common">roselle</name>
    <dbReference type="NCBI Taxonomy" id="183260"/>
    <lineage>
        <taxon>Eukaryota</taxon>
        <taxon>Viridiplantae</taxon>
        <taxon>Streptophyta</taxon>
        <taxon>Embryophyta</taxon>
        <taxon>Tracheophyta</taxon>
        <taxon>Spermatophyta</taxon>
        <taxon>Magnoliopsida</taxon>
        <taxon>eudicotyledons</taxon>
        <taxon>Gunneridae</taxon>
        <taxon>Pentapetalae</taxon>
        <taxon>rosids</taxon>
        <taxon>malvids</taxon>
        <taxon>Malvales</taxon>
        <taxon>Malvaceae</taxon>
        <taxon>Malvoideae</taxon>
        <taxon>Hibiscus</taxon>
    </lineage>
</organism>
<keyword evidence="2" id="KW-1185">Reference proteome</keyword>
<sequence length="163" mass="18386">MAGNNWINSYLEAIMDVGPNLDDVKSSLLFQERGRLRSRYFMEEVITDDSDVFLIAMTLLFLLNRGDDLPRNTACADHILVNDGEEVPFLNAKLLVVDGGGDLLHELNHFVVAFSLLREFSHVNEVLAERRDGGHFVGDGDKGDESEMEAWLMGFRGRRGKEK</sequence>
<dbReference type="Proteomes" id="UP001472677">
    <property type="component" value="Unassembled WGS sequence"/>
</dbReference>
<evidence type="ECO:0000313" key="2">
    <source>
        <dbReference type="Proteomes" id="UP001472677"/>
    </source>
</evidence>
<gene>
    <name evidence="1" type="ORF">V6N12_054005</name>
</gene>
<reference evidence="1 2" key="1">
    <citation type="journal article" date="2024" name="G3 (Bethesda)">
        <title>Genome assembly of Hibiscus sabdariffa L. provides insights into metabolisms of medicinal natural products.</title>
        <authorList>
            <person name="Kim T."/>
        </authorList>
    </citation>
    <scope>NUCLEOTIDE SEQUENCE [LARGE SCALE GENOMIC DNA]</scope>
    <source>
        <strain evidence="1">TK-2024</strain>
        <tissue evidence="1">Old leaves</tissue>
    </source>
</reference>
<name>A0ABR2DC68_9ROSI</name>
<comment type="caution">
    <text evidence="1">The sequence shown here is derived from an EMBL/GenBank/DDBJ whole genome shotgun (WGS) entry which is preliminary data.</text>
</comment>
<proteinExistence type="predicted"/>
<protein>
    <submittedName>
        <fullName evidence="1">Uncharacterized protein</fullName>
    </submittedName>
</protein>
<evidence type="ECO:0000313" key="1">
    <source>
        <dbReference type="EMBL" id="KAK8532568.1"/>
    </source>
</evidence>